<name>A0A7C2A3G8_DESA2</name>
<feature type="transmembrane region" description="Helical" evidence="6">
    <location>
        <begin position="109"/>
        <end position="134"/>
    </location>
</feature>
<dbReference type="GO" id="GO:0005886">
    <property type="term" value="C:plasma membrane"/>
    <property type="evidence" value="ECO:0007669"/>
    <property type="project" value="UniProtKB-SubCell"/>
</dbReference>
<keyword evidence="4 6" id="KW-1133">Transmembrane helix</keyword>
<evidence type="ECO:0000256" key="1">
    <source>
        <dbReference type="ARBA" id="ARBA00004651"/>
    </source>
</evidence>
<evidence type="ECO:0008006" key="8">
    <source>
        <dbReference type="Google" id="ProtNLM"/>
    </source>
</evidence>
<evidence type="ECO:0000256" key="6">
    <source>
        <dbReference type="SAM" id="Phobius"/>
    </source>
</evidence>
<evidence type="ECO:0000256" key="3">
    <source>
        <dbReference type="ARBA" id="ARBA00022692"/>
    </source>
</evidence>
<keyword evidence="2" id="KW-1003">Cell membrane</keyword>
<organism evidence="7">
    <name type="scientific">Desulfofervidus auxilii</name>
    <dbReference type="NCBI Taxonomy" id="1621989"/>
    <lineage>
        <taxon>Bacteria</taxon>
        <taxon>Pseudomonadati</taxon>
        <taxon>Thermodesulfobacteriota</taxon>
        <taxon>Candidatus Desulfofervidia</taxon>
        <taxon>Candidatus Desulfofervidales</taxon>
        <taxon>Candidatus Desulfofervidaceae</taxon>
        <taxon>Candidatus Desulfofervidus</taxon>
    </lineage>
</organism>
<feature type="transmembrane region" description="Helical" evidence="6">
    <location>
        <begin position="146"/>
        <end position="172"/>
    </location>
</feature>
<gene>
    <name evidence="7" type="ORF">ENI35_01880</name>
</gene>
<evidence type="ECO:0000256" key="5">
    <source>
        <dbReference type="ARBA" id="ARBA00023136"/>
    </source>
</evidence>
<dbReference type="EMBL" id="DRIH01000059">
    <property type="protein sequence ID" value="HEC67554.1"/>
    <property type="molecule type" value="Genomic_DNA"/>
</dbReference>
<reference evidence="7" key="1">
    <citation type="journal article" date="2020" name="mSystems">
        <title>Genome- and Community-Level Interaction Insights into Carbon Utilization and Element Cycling Functions of Hydrothermarchaeota in Hydrothermal Sediment.</title>
        <authorList>
            <person name="Zhou Z."/>
            <person name="Liu Y."/>
            <person name="Xu W."/>
            <person name="Pan J."/>
            <person name="Luo Z.H."/>
            <person name="Li M."/>
        </authorList>
    </citation>
    <scope>NUCLEOTIDE SEQUENCE [LARGE SCALE GENOMIC DNA]</scope>
    <source>
        <strain evidence="7">HyVt-389</strain>
    </source>
</reference>
<feature type="transmembrane region" description="Helical" evidence="6">
    <location>
        <begin position="429"/>
        <end position="449"/>
    </location>
</feature>
<feature type="transmembrane region" description="Helical" evidence="6">
    <location>
        <begin position="330"/>
        <end position="348"/>
    </location>
</feature>
<evidence type="ECO:0000256" key="2">
    <source>
        <dbReference type="ARBA" id="ARBA00022475"/>
    </source>
</evidence>
<feature type="transmembrane region" description="Helical" evidence="6">
    <location>
        <begin position="272"/>
        <end position="290"/>
    </location>
</feature>
<feature type="transmembrane region" description="Helical" evidence="6">
    <location>
        <begin position="494"/>
        <end position="513"/>
    </location>
</feature>
<feature type="transmembrane region" description="Helical" evidence="6">
    <location>
        <begin position="67"/>
        <end position="88"/>
    </location>
</feature>
<feature type="transmembrane region" description="Helical" evidence="6">
    <location>
        <begin position="184"/>
        <end position="203"/>
    </location>
</feature>
<accession>A0A7C2A3G8</accession>
<feature type="transmembrane region" description="Helical" evidence="6">
    <location>
        <begin position="31"/>
        <end position="55"/>
    </location>
</feature>
<sequence>MTFPSIERSTALRNSTISNLTLVNITRRVTLGALAVFLGQGITMVGQVSVVPVFLWAWGAERYGEWLTLYAIVGYLTILNFGMQMYVVNRLNQAYTLKKIDEYNLILHTALKLFLIVSCVGGVIVAAFCFLLPFERWLHFVHTTHITAALAGFLLSLQILGNIPMGLVTGTYRTFGELPRGQMIGNVQRSLFFLLTALVLGLHGGLLDVAAVQLLPLIGVTVYVLMDLHKRHPEIDIGISKADWRLAITFLEPSLFFFIIQISGGFTFQGSILLVGAVVGPAAVAVYSVLRTLANLIRQIVGSVNSVLWPELTSLEALGDYAHLREAHALLVKGALALCGTAAVFLHFEAKDIVAFWTGGRIVFDQTLMDLFLIYLILQIPWIASSVFPAATNRHQKLAIAYIVSGALGLILGYLFSSQVIGVGLGTRGVILGVLVGEVLTAGWYVPALTCRILGENLRRYWLSFVFRGTPVLVAEALVAWWISAAIITPAARFILIFLSVAILALVGSYFWWADSEERNRMQDILARVKLSLALRFAKFMQSKN</sequence>
<proteinExistence type="predicted"/>
<feature type="transmembrane region" description="Helical" evidence="6">
    <location>
        <begin position="368"/>
        <end position="391"/>
    </location>
</feature>
<keyword evidence="3 6" id="KW-0812">Transmembrane</keyword>
<feature type="transmembrane region" description="Helical" evidence="6">
    <location>
        <begin position="461"/>
        <end position="488"/>
    </location>
</feature>
<keyword evidence="5 6" id="KW-0472">Membrane</keyword>
<dbReference type="InterPro" id="IPR050833">
    <property type="entry name" value="Poly_Biosynth_Transport"/>
</dbReference>
<comment type="caution">
    <text evidence="7">The sequence shown here is derived from an EMBL/GenBank/DDBJ whole genome shotgun (WGS) entry which is preliminary data.</text>
</comment>
<dbReference type="PANTHER" id="PTHR30250:SF26">
    <property type="entry name" value="PSMA PROTEIN"/>
    <property type="match status" value="1"/>
</dbReference>
<evidence type="ECO:0000256" key="4">
    <source>
        <dbReference type="ARBA" id="ARBA00022989"/>
    </source>
</evidence>
<protein>
    <recommendedName>
        <fullName evidence="8">Lipopolysaccharide biosynthesis protein</fullName>
    </recommendedName>
</protein>
<dbReference type="Proteomes" id="UP000885738">
    <property type="component" value="Unassembled WGS sequence"/>
</dbReference>
<feature type="transmembrane region" description="Helical" evidence="6">
    <location>
        <begin position="398"/>
        <end position="417"/>
    </location>
</feature>
<dbReference type="PANTHER" id="PTHR30250">
    <property type="entry name" value="PST FAMILY PREDICTED COLANIC ACID TRANSPORTER"/>
    <property type="match status" value="1"/>
</dbReference>
<comment type="subcellular location">
    <subcellularLocation>
        <location evidence="1">Cell membrane</location>
        <topology evidence="1">Multi-pass membrane protein</topology>
    </subcellularLocation>
</comment>
<evidence type="ECO:0000313" key="7">
    <source>
        <dbReference type="EMBL" id="HEC67554.1"/>
    </source>
</evidence>
<dbReference type="AlphaFoldDB" id="A0A7C2A3G8"/>